<evidence type="ECO:0000256" key="1">
    <source>
        <dbReference type="SAM" id="MobiDB-lite"/>
    </source>
</evidence>
<dbReference type="OrthoDB" id="43460at2759"/>
<feature type="compositionally biased region" description="Polar residues" evidence="1">
    <location>
        <begin position="588"/>
        <end position="597"/>
    </location>
</feature>
<dbReference type="PANTHER" id="PTHR31859:SF9">
    <property type="entry name" value="TETRATRICOPEPTIDE REPEAT PROTEIN 39B"/>
    <property type="match status" value="1"/>
</dbReference>
<organism evidence="2">
    <name type="scientific">Octopus bimaculoides</name>
    <name type="common">California two-spotted octopus</name>
    <dbReference type="NCBI Taxonomy" id="37653"/>
    <lineage>
        <taxon>Eukaryota</taxon>
        <taxon>Metazoa</taxon>
        <taxon>Spiralia</taxon>
        <taxon>Lophotrochozoa</taxon>
        <taxon>Mollusca</taxon>
        <taxon>Cephalopoda</taxon>
        <taxon>Coleoidea</taxon>
        <taxon>Octopodiformes</taxon>
        <taxon>Octopoda</taxon>
        <taxon>Incirrata</taxon>
        <taxon>Octopodidae</taxon>
        <taxon>Octopus</taxon>
    </lineage>
</organism>
<reference evidence="2" key="1">
    <citation type="submission" date="2015-07" db="EMBL/GenBank/DDBJ databases">
        <title>MeaNS - Measles Nucleotide Surveillance Program.</title>
        <authorList>
            <person name="Tran T."/>
            <person name="Druce J."/>
        </authorList>
    </citation>
    <scope>NUCLEOTIDE SEQUENCE</scope>
    <source>
        <strain evidence="2">UCB-OBI-ISO-001</strain>
        <tissue evidence="2">Gonad</tissue>
    </source>
</reference>
<protein>
    <recommendedName>
        <fullName evidence="3">Tetratricopeptide repeat protein 39B</fullName>
    </recommendedName>
</protein>
<dbReference type="SUPFAM" id="SSF81901">
    <property type="entry name" value="HCP-like"/>
    <property type="match status" value="1"/>
</dbReference>
<sequence length="613" mass="69908">MSAQQVCLGETDADKPVESVIKHTADCREKAPVTPENVTLDSSIEEANIVLNLFLNNKFTEARQRLEPCAGYSIYHSLSYSVILYIQAMMTFDMSDIENAIAAIKKTIIVSNNSRRKGNLIGSLARSAKDQYDSYTEEECHAELCYAEALLIRAMLTFVQDENLISFVKGGLKIRECYKTYKDCSKMLQQRNSANDNHRAHFESGVCMGIGSFNLMISMLPGKVLRLLEFVGFTGYKNEGLAELDKGSQLHTSLRGPLCSIILVAYHTVVSFVLGLGDGDVDYAAKVLKPCIKTYPKGALFLFFSGRVEVVRANIDEAVMKFEESIESQSEWRQFHHLCYWELMWCHCYKNDWLIAMKYAERLCRESRWSKATYTYQKASFLMMCENPTEDTTTHLEYLLGEVPKLKQRIAGKSLPIEKFAVCKANRFFSQGGKLTLPGLELLYVWNGFTIIGKKEHLLAPFMEMVESTINTITSNPDAYPNYHDDYSLALLLKGVCLKYRGQYFQAEQCFLEVIGYEKKIKIDTYLVPYAHLELSLMYLLLQKPTDVQNYIQKAKRNYKGYMLESRLHFRIHAVKIQLHAKFQNNCENDSAPQTPGANEKEKFLGSNEQSPT</sequence>
<dbReference type="Pfam" id="PF10300">
    <property type="entry name" value="Iml2-TPR_39"/>
    <property type="match status" value="1"/>
</dbReference>
<dbReference type="KEGG" id="obi:106872246"/>
<evidence type="ECO:0008006" key="3">
    <source>
        <dbReference type="Google" id="ProtNLM"/>
    </source>
</evidence>
<dbReference type="Gene3D" id="1.25.40.10">
    <property type="entry name" value="Tetratricopeptide repeat domain"/>
    <property type="match status" value="1"/>
</dbReference>
<evidence type="ECO:0000313" key="2">
    <source>
        <dbReference type="EMBL" id="KOF85416.1"/>
    </source>
</evidence>
<dbReference type="InterPro" id="IPR019412">
    <property type="entry name" value="IML2/TPR_39"/>
</dbReference>
<gene>
    <name evidence="2" type="ORF">OCBIM_22020366mg</name>
</gene>
<dbReference type="PANTHER" id="PTHR31859">
    <property type="entry name" value="TETRATRICOPEPTIDE REPEAT PROTEIN 39 FAMILY MEMBER"/>
    <property type="match status" value="1"/>
</dbReference>
<feature type="region of interest" description="Disordered" evidence="1">
    <location>
        <begin position="588"/>
        <end position="613"/>
    </location>
</feature>
<dbReference type="STRING" id="37653.A0A0L8H800"/>
<name>A0A0L8H800_OCTBM</name>
<dbReference type="InterPro" id="IPR011990">
    <property type="entry name" value="TPR-like_helical_dom_sf"/>
</dbReference>
<dbReference type="OMA" id="ELMWAHC"/>
<accession>A0A0L8H800</accession>
<dbReference type="AlphaFoldDB" id="A0A0L8H800"/>
<dbReference type="EMBL" id="KQ418900">
    <property type="protein sequence ID" value="KOF85416.1"/>
    <property type="molecule type" value="Genomic_DNA"/>
</dbReference>
<proteinExistence type="predicted"/>